<keyword evidence="6" id="KW-0539">Nucleus</keyword>
<sequence length="425" mass="48420">MKVKALTRASSDYVGRSGDVYRLPRNASPAVHPFHREREYTRALQATKLDKIMAKPFLCAFDQHSDAVQCLATHPRRLRSLYSASADGELKSWDLSNRELLWSVGAHDGFVRVWDLDQCDARPNAITPVKTLLGSMPFTGVDTHWRDDSAVVTCGSQVDVWSLDRSDPVHSFKWGADTITTVKFNKVEVDILASCASDRSVTLYDTRLKSPIRKLILTMCSNALAWNPMEPFNFTVANEDTNLYTFDMRKMDIARNVHSDHVAAVMAVDYAPTGREIVSGGYDRAVRIWADGEGRSREVYVARRMQRILSVKFSADNRFVLSGSDDTNIRLWKAQASKSLQAMLPREKRHLQYQDRLKARFAHVKDVQRIARHRHLPSAIFKEQKKIRVVEASQKRKESNRRSHSKPGAVPFVPRRVKNIVKVEE</sequence>
<dbReference type="PROSITE" id="PS50082">
    <property type="entry name" value="WD_REPEATS_2"/>
    <property type="match status" value="3"/>
</dbReference>
<evidence type="ECO:0000256" key="5">
    <source>
        <dbReference type="ARBA" id="ARBA00022737"/>
    </source>
</evidence>
<evidence type="ECO:0000256" key="10">
    <source>
        <dbReference type="SAM" id="MobiDB-lite"/>
    </source>
</evidence>
<dbReference type="PROSITE" id="PS00678">
    <property type="entry name" value="WD_REPEATS_1"/>
    <property type="match status" value="1"/>
</dbReference>
<dbReference type="Proteomes" id="UP000290189">
    <property type="component" value="Unassembled WGS sequence"/>
</dbReference>
<evidence type="ECO:0000256" key="8">
    <source>
        <dbReference type="ARBA" id="ARBA00032239"/>
    </source>
</evidence>
<dbReference type="PROSITE" id="PS50294">
    <property type="entry name" value="WD_REPEATS_REGION"/>
    <property type="match status" value="3"/>
</dbReference>
<dbReference type="GO" id="GO:0000462">
    <property type="term" value="P:maturation of SSU-rRNA from tricistronic rRNA transcript (SSU-rRNA, 5.8S rRNA, LSU-rRNA)"/>
    <property type="evidence" value="ECO:0007669"/>
    <property type="project" value="TreeGrafter"/>
</dbReference>
<keyword evidence="12" id="KW-0496">Mitochondrion</keyword>
<dbReference type="GO" id="GO:0032040">
    <property type="term" value="C:small-subunit processome"/>
    <property type="evidence" value="ECO:0007669"/>
    <property type="project" value="TreeGrafter"/>
</dbReference>
<dbReference type="InterPro" id="IPR036322">
    <property type="entry name" value="WD40_repeat_dom_sf"/>
</dbReference>
<feature type="compositionally biased region" description="Basic and acidic residues" evidence="10">
    <location>
        <begin position="391"/>
        <end position="401"/>
    </location>
</feature>
<dbReference type="SMART" id="SM00320">
    <property type="entry name" value="WD40"/>
    <property type="match status" value="4"/>
</dbReference>
<keyword evidence="4 9" id="KW-0853">WD repeat</keyword>
<dbReference type="InterPro" id="IPR020472">
    <property type="entry name" value="WD40_PAC1"/>
</dbReference>
<proteinExistence type="inferred from homology"/>
<keyword evidence="5" id="KW-0677">Repeat</keyword>
<feature type="domain" description="Sof1-like protein" evidence="11">
    <location>
        <begin position="334"/>
        <end position="420"/>
    </location>
</feature>
<dbReference type="InterPro" id="IPR001680">
    <property type="entry name" value="WD40_rpt"/>
</dbReference>
<dbReference type="Pfam" id="PF00400">
    <property type="entry name" value="WD40"/>
    <property type="match status" value="3"/>
</dbReference>
<evidence type="ECO:0000313" key="12">
    <source>
        <dbReference type="EMBL" id="SPQ97200.1"/>
    </source>
</evidence>
<feature type="region of interest" description="Disordered" evidence="10">
    <location>
        <begin position="391"/>
        <end position="413"/>
    </location>
</feature>
<evidence type="ECO:0000259" key="11">
    <source>
        <dbReference type="Pfam" id="PF04158"/>
    </source>
</evidence>
<feature type="repeat" description="WD" evidence="9">
    <location>
        <begin position="301"/>
        <end position="342"/>
    </location>
</feature>
<name>A0A3P3YB17_PLABS</name>
<keyword evidence="7" id="KW-0687">Ribonucleoprotein</keyword>
<feature type="repeat" description="WD" evidence="9">
    <location>
        <begin position="61"/>
        <end position="103"/>
    </location>
</feature>
<dbReference type="InterPro" id="IPR007287">
    <property type="entry name" value="Sof1"/>
</dbReference>
<comment type="subcellular location">
    <subcellularLocation>
        <location evidence="1">Nucleus</location>
        <location evidence="1">Nucleolus</location>
    </subcellularLocation>
</comment>
<dbReference type="Gene3D" id="2.130.10.10">
    <property type="entry name" value="YVTN repeat-like/Quinoprotein amine dehydrogenase"/>
    <property type="match status" value="3"/>
</dbReference>
<dbReference type="InterPro" id="IPR015943">
    <property type="entry name" value="WD40/YVTN_repeat-like_dom_sf"/>
</dbReference>
<evidence type="ECO:0000256" key="9">
    <source>
        <dbReference type="PROSITE-ProRule" id="PRU00221"/>
    </source>
</evidence>
<dbReference type="Pfam" id="PF04158">
    <property type="entry name" value="Sof1"/>
    <property type="match status" value="1"/>
</dbReference>
<evidence type="ECO:0000256" key="4">
    <source>
        <dbReference type="ARBA" id="ARBA00022574"/>
    </source>
</evidence>
<dbReference type="PANTHER" id="PTHR22851:SF0">
    <property type="entry name" value="DDB1- AND CUL4-ASSOCIATED FACTOR 13"/>
    <property type="match status" value="1"/>
</dbReference>
<dbReference type="SUPFAM" id="SSF50978">
    <property type="entry name" value="WD40 repeat-like"/>
    <property type="match status" value="1"/>
</dbReference>
<geneLocation type="mitochondrion" evidence="12"/>
<gene>
    <name evidence="12" type="ORF">PLBR_LOCUS4415</name>
</gene>
<evidence type="ECO:0000256" key="2">
    <source>
        <dbReference type="ARBA" id="ARBA00005649"/>
    </source>
</evidence>
<evidence type="ECO:0000256" key="7">
    <source>
        <dbReference type="ARBA" id="ARBA00023274"/>
    </source>
</evidence>
<dbReference type="PANTHER" id="PTHR22851">
    <property type="entry name" value="U3 SMALL NUCLEOLAR RNA U3 SNORNA ASSOCIATED PROTEIN"/>
    <property type="match status" value="1"/>
</dbReference>
<dbReference type="UniPathway" id="UPA00143"/>
<dbReference type="GO" id="GO:0016567">
    <property type="term" value="P:protein ubiquitination"/>
    <property type="evidence" value="ECO:0007669"/>
    <property type="project" value="UniProtKB-UniPathway"/>
</dbReference>
<dbReference type="InterPro" id="IPR051733">
    <property type="entry name" value="WD_repeat_DCAF13/WDSOF1"/>
</dbReference>
<evidence type="ECO:0000256" key="6">
    <source>
        <dbReference type="ARBA" id="ARBA00023242"/>
    </source>
</evidence>
<reference evidence="12 13" key="1">
    <citation type="submission" date="2018-03" db="EMBL/GenBank/DDBJ databases">
        <authorList>
            <person name="Fogelqvist J."/>
        </authorList>
    </citation>
    <scope>NUCLEOTIDE SEQUENCE [LARGE SCALE GENOMIC DNA]</scope>
</reference>
<dbReference type="EMBL" id="OVEO01000007">
    <property type="protein sequence ID" value="SPQ97200.1"/>
    <property type="molecule type" value="Genomic_DNA"/>
</dbReference>
<protein>
    <recommendedName>
        <fullName evidence="3">DDB1- and CUL4-associated factor 13</fullName>
    </recommendedName>
    <alternativeName>
        <fullName evidence="8">WD repeat and SOF domain-containing protein 1</fullName>
    </alternativeName>
</protein>
<accession>A0A3P3YB17</accession>
<dbReference type="PRINTS" id="PR00320">
    <property type="entry name" value="GPROTEINBRPT"/>
</dbReference>
<evidence type="ECO:0000256" key="1">
    <source>
        <dbReference type="ARBA" id="ARBA00004604"/>
    </source>
</evidence>
<dbReference type="AlphaFoldDB" id="A0A3P3YB17"/>
<comment type="similarity">
    <text evidence="2">Belongs to the WD repeat DCAF13/WDSOF1 family.</text>
</comment>
<evidence type="ECO:0000313" key="13">
    <source>
        <dbReference type="Proteomes" id="UP000290189"/>
    </source>
</evidence>
<organism evidence="12 13">
    <name type="scientific">Plasmodiophora brassicae</name>
    <name type="common">Clubroot disease agent</name>
    <dbReference type="NCBI Taxonomy" id="37360"/>
    <lineage>
        <taxon>Eukaryota</taxon>
        <taxon>Sar</taxon>
        <taxon>Rhizaria</taxon>
        <taxon>Endomyxa</taxon>
        <taxon>Phytomyxea</taxon>
        <taxon>Plasmodiophorida</taxon>
        <taxon>Plasmodiophoridae</taxon>
        <taxon>Plasmodiophora</taxon>
    </lineage>
</organism>
<dbReference type="InterPro" id="IPR019775">
    <property type="entry name" value="WD40_repeat_CS"/>
</dbReference>
<feature type="repeat" description="WD" evidence="9">
    <location>
        <begin position="258"/>
        <end position="289"/>
    </location>
</feature>
<evidence type="ECO:0000256" key="3">
    <source>
        <dbReference type="ARBA" id="ARBA00021762"/>
    </source>
</evidence>